<evidence type="ECO:0000313" key="1">
    <source>
        <dbReference type="EMBL" id="KZN47857.1"/>
    </source>
</evidence>
<proteinExistence type="predicted"/>
<accession>A0A167CN12</accession>
<dbReference type="EMBL" id="AUXZ01000096">
    <property type="protein sequence ID" value="KZN47857.1"/>
    <property type="molecule type" value="Genomic_DNA"/>
</dbReference>
<name>A0A167CN12_9GAMM</name>
<dbReference type="PATRIC" id="fig|1365251.3.peg.4027"/>
<protein>
    <submittedName>
        <fullName evidence="1">Uncharacterized protein</fullName>
    </submittedName>
</protein>
<sequence length="320" mass="37221">MRYTTLQLHTCLDQSFSSLINRNQPALAQSLIEVVPQNTKGICYEYRSNIKHRPCDILLAYSCAPADLEQLENYVSQLTHDQYASEIIKFIEQRRINPEYRPINLVWFSFDWNSTHYPSIPTFYVSTQNEKYNDKQKLSSLTTDLVTRLVPSHLATAQRVLDCLGKAKLNHIGFTFAREKLKTKFVLTCDTTSILPLLSDLDWEGDHDKLVQLLDFVKGITPKTQISISFDDNLSSKLEIELPWITSHDNNYIDKPFIDFVSDICHAQDEYQSLAELQTWLDAKNHDCIFYNKFSLFEDSTVNLKSYLHSSPFQKRRFLQ</sequence>
<reference evidence="1 2" key="1">
    <citation type="submission" date="2013-07" db="EMBL/GenBank/DDBJ databases">
        <title>Comparative Genomic and Metabolomic Analysis of Twelve Strains of Pseudoalteromonas luteoviolacea.</title>
        <authorList>
            <person name="Vynne N.G."/>
            <person name="Mansson M."/>
            <person name="Gram L."/>
        </authorList>
    </citation>
    <scope>NUCLEOTIDE SEQUENCE [LARGE SCALE GENOMIC DNA]</scope>
    <source>
        <strain evidence="1 2">H33</strain>
    </source>
</reference>
<comment type="caution">
    <text evidence="1">The sequence shown here is derived from an EMBL/GenBank/DDBJ whole genome shotgun (WGS) entry which is preliminary data.</text>
</comment>
<dbReference type="RefSeq" id="WP_063363282.1">
    <property type="nucleotide sequence ID" value="NZ_AUXZ01000096.1"/>
</dbReference>
<dbReference type="Proteomes" id="UP000076503">
    <property type="component" value="Unassembled WGS sequence"/>
</dbReference>
<dbReference type="OrthoDB" id="6297725at2"/>
<evidence type="ECO:0000313" key="2">
    <source>
        <dbReference type="Proteomes" id="UP000076503"/>
    </source>
</evidence>
<organism evidence="1 2">
    <name type="scientific">Pseudoalteromonas luteoviolacea H33</name>
    <dbReference type="NCBI Taxonomy" id="1365251"/>
    <lineage>
        <taxon>Bacteria</taxon>
        <taxon>Pseudomonadati</taxon>
        <taxon>Pseudomonadota</taxon>
        <taxon>Gammaproteobacteria</taxon>
        <taxon>Alteromonadales</taxon>
        <taxon>Pseudoalteromonadaceae</taxon>
        <taxon>Pseudoalteromonas</taxon>
    </lineage>
</organism>
<dbReference type="AlphaFoldDB" id="A0A167CN12"/>
<gene>
    <name evidence="1" type="ORF">N476_22800</name>
</gene>